<evidence type="ECO:0000256" key="1">
    <source>
        <dbReference type="SAM" id="MobiDB-lite"/>
    </source>
</evidence>
<accession>A0ABD3MEE9</accession>
<sequence>MTKSECPPNDQSHPAAAVPTSQQSPLITPGSALLFASLPLGLGAYIGYRRALHESLSSSVASNGGIVNVHSIQGKSIFGQLMQPEPPTTTISSTENVYQSGSSSSIRQRLPPSPIITTTTTPPPILAARALAIGSLLSLSGTGLLISGIFYASGCKSIDELMATFRYWAPKKLHNFEDALENYLGISVGGKERRNAKLEYERDVKGMTEEEELEYVRKKYGGEMNWDDEEK</sequence>
<organism evidence="3 4">
    <name type="scientific">Discostella pseudostelligera</name>
    <dbReference type="NCBI Taxonomy" id="259834"/>
    <lineage>
        <taxon>Eukaryota</taxon>
        <taxon>Sar</taxon>
        <taxon>Stramenopiles</taxon>
        <taxon>Ochrophyta</taxon>
        <taxon>Bacillariophyta</taxon>
        <taxon>Coscinodiscophyceae</taxon>
        <taxon>Thalassiosirophycidae</taxon>
        <taxon>Stephanodiscales</taxon>
        <taxon>Stephanodiscaceae</taxon>
        <taxon>Discostella</taxon>
    </lineage>
</organism>
<feature type="region of interest" description="Disordered" evidence="1">
    <location>
        <begin position="1"/>
        <end position="24"/>
    </location>
</feature>
<gene>
    <name evidence="3" type="ORF">ACHAWU_001872</name>
</gene>
<keyword evidence="4" id="KW-1185">Reference proteome</keyword>
<evidence type="ECO:0008006" key="5">
    <source>
        <dbReference type="Google" id="ProtNLM"/>
    </source>
</evidence>
<keyword evidence="2" id="KW-1133">Transmembrane helix</keyword>
<comment type="caution">
    <text evidence="3">The sequence shown here is derived from an EMBL/GenBank/DDBJ whole genome shotgun (WGS) entry which is preliminary data.</text>
</comment>
<keyword evidence="2" id="KW-0812">Transmembrane</keyword>
<dbReference type="Proteomes" id="UP001530293">
    <property type="component" value="Unassembled WGS sequence"/>
</dbReference>
<feature type="region of interest" description="Disordered" evidence="1">
    <location>
        <begin position="84"/>
        <end position="117"/>
    </location>
</feature>
<proteinExistence type="predicted"/>
<reference evidence="3 4" key="1">
    <citation type="submission" date="2024-10" db="EMBL/GenBank/DDBJ databases">
        <title>Updated reference genomes for cyclostephanoid diatoms.</title>
        <authorList>
            <person name="Roberts W.R."/>
            <person name="Alverson A.J."/>
        </authorList>
    </citation>
    <scope>NUCLEOTIDE SEQUENCE [LARGE SCALE GENOMIC DNA]</scope>
    <source>
        <strain evidence="3 4">AJA232-27</strain>
    </source>
</reference>
<feature type="transmembrane region" description="Helical" evidence="2">
    <location>
        <begin position="130"/>
        <end position="152"/>
    </location>
</feature>
<feature type="compositionally biased region" description="Polar residues" evidence="1">
    <location>
        <begin position="96"/>
        <end position="107"/>
    </location>
</feature>
<dbReference type="EMBL" id="JALLBG020000182">
    <property type="protein sequence ID" value="KAL3760537.1"/>
    <property type="molecule type" value="Genomic_DNA"/>
</dbReference>
<evidence type="ECO:0000313" key="3">
    <source>
        <dbReference type="EMBL" id="KAL3760537.1"/>
    </source>
</evidence>
<evidence type="ECO:0000256" key="2">
    <source>
        <dbReference type="SAM" id="Phobius"/>
    </source>
</evidence>
<protein>
    <recommendedName>
        <fullName evidence="5">Transmembrane protein 242</fullName>
    </recommendedName>
</protein>
<evidence type="ECO:0000313" key="4">
    <source>
        <dbReference type="Proteomes" id="UP001530293"/>
    </source>
</evidence>
<feature type="transmembrane region" description="Helical" evidence="2">
    <location>
        <begin position="26"/>
        <end position="48"/>
    </location>
</feature>
<keyword evidence="2" id="KW-0472">Membrane</keyword>
<name>A0ABD3MEE9_9STRA</name>
<dbReference type="AlphaFoldDB" id="A0ABD3MEE9"/>